<evidence type="ECO:0000256" key="3">
    <source>
        <dbReference type="ARBA" id="ARBA00022475"/>
    </source>
</evidence>
<sequence length="149" mass="16216">MIKLALLSGLLILDKYAIGIFGLSQPIGAGLIFGLAFGRLSECIILGAYLQLIYLALLPVGRYIPPDGELGGITGLAIHILYPQFPLIVPFFFAVITSIFSGYTDTIFRQFNNLLYRKGIQAAAQEQITTVINLHLLGLPVAFSRGFIT</sequence>
<evidence type="ECO:0000313" key="11">
    <source>
        <dbReference type="Proteomes" id="UP000268469"/>
    </source>
</evidence>
<comment type="caution">
    <text evidence="10">The sequence shown here is derived from an EMBL/GenBank/DDBJ whole genome shotgun (WGS) entry which is preliminary data.</text>
</comment>
<evidence type="ECO:0000256" key="8">
    <source>
        <dbReference type="ARBA" id="ARBA00023136"/>
    </source>
</evidence>
<dbReference type="GO" id="GO:0005886">
    <property type="term" value="C:plasma membrane"/>
    <property type="evidence" value="ECO:0007669"/>
    <property type="project" value="UniProtKB-SubCell"/>
</dbReference>
<evidence type="ECO:0000256" key="2">
    <source>
        <dbReference type="ARBA" id="ARBA00022448"/>
    </source>
</evidence>
<keyword evidence="2" id="KW-0813">Transport</keyword>
<comment type="subcellular location">
    <subcellularLocation>
        <location evidence="1">Cell membrane</location>
        <topology evidence="1">Multi-pass membrane protein</topology>
    </subcellularLocation>
</comment>
<feature type="non-terminal residue" evidence="10">
    <location>
        <position position="149"/>
    </location>
</feature>
<feature type="transmembrane region" description="Helical" evidence="9">
    <location>
        <begin position="85"/>
        <end position="108"/>
    </location>
</feature>
<evidence type="ECO:0000256" key="9">
    <source>
        <dbReference type="SAM" id="Phobius"/>
    </source>
</evidence>
<keyword evidence="6 9" id="KW-0812">Transmembrane</keyword>
<evidence type="ECO:0000313" key="10">
    <source>
        <dbReference type="EMBL" id="RKX68759.1"/>
    </source>
</evidence>
<dbReference type="AlphaFoldDB" id="A0A660SD99"/>
<evidence type="ECO:0000256" key="6">
    <source>
        <dbReference type="ARBA" id="ARBA00022692"/>
    </source>
</evidence>
<reference evidence="10 11" key="1">
    <citation type="submission" date="2018-06" db="EMBL/GenBank/DDBJ databases">
        <title>Extensive metabolic versatility and redundancy in microbially diverse, dynamic hydrothermal sediments.</title>
        <authorList>
            <person name="Dombrowski N."/>
            <person name="Teske A."/>
            <person name="Baker B.J."/>
        </authorList>
    </citation>
    <scope>NUCLEOTIDE SEQUENCE [LARGE SCALE GENOMIC DNA]</scope>
    <source>
        <strain evidence="10">B36_G15</strain>
    </source>
</reference>
<evidence type="ECO:0000256" key="4">
    <source>
        <dbReference type="ARBA" id="ARBA00022597"/>
    </source>
</evidence>
<protein>
    <submittedName>
        <fullName evidence="10">Uncharacterized protein</fullName>
    </submittedName>
</protein>
<feature type="transmembrane region" description="Helical" evidence="9">
    <location>
        <begin position="16"/>
        <end position="37"/>
    </location>
</feature>
<dbReference type="InterPro" id="IPR004700">
    <property type="entry name" value="PTS_IIC_man"/>
</dbReference>
<evidence type="ECO:0000256" key="5">
    <source>
        <dbReference type="ARBA" id="ARBA00022683"/>
    </source>
</evidence>
<keyword evidence="5" id="KW-0598">Phosphotransferase system</keyword>
<dbReference type="Pfam" id="PF03609">
    <property type="entry name" value="EII-Sor"/>
    <property type="match status" value="1"/>
</dbReference>
<accession>A0A660SD99</accession>
<dbReference type="Proteomes" id="UP000268469">
    <property type="component" value="Unassembled WGS sequence"/>
</dbReference>
<dbReference type="GO" id="GO:0009401">
    <property type="term" value="P:phosphoenolpyruvate-dependent sugar phosphotransferase system"/>
    <property type="evidence" value="ECO:0007669"/>
    <property type="project" value="UniProtKB-KW"/>
</dbReference>
<gene>
    <name evidence="10" type="ORF">DRP53_10075</name>
</gene>
<keyword evidence="3" id="KW-1003">Cell membrane</keyword>
<keyword evidence="4" id="KW-0762">Sugar transport</keyword>
<evidence type="ECO:0000256" key="7">
    <source>
        <dbReference type="ARBA" id="ARBA00022989"/>
    </source>
</evidence>
<feature type="transmembrane region" description="Helical" evidence="9">
    <location>
        <begin position="44"/>
        <end position="65"/>
    </location>
</feature>
<keyword evidence="7 9" id="KW-1133">Transmembrane helix</keyword>
<name>A0A660SD99_UNCW3</name>
<evidence type="ECO:0000256" key="1">
    <source>
        <dbReference type="ARBA" id="ARBA00004651"/>
    </source>
</evidence>
<proteinExistence type="predicted"/>
<dbReference type="EMBL" id="QNBE01000133">
    <property type="protein sequence ID" value="RKX68759.1"/>
    <property type="molecule type" value="Genomic_DNA"/>
</dbReference>
<keyword evidence="8 9" id="KW-0472">Membrane</keyword>
<organism evidence="10 11">
    <name type="scientific">candidate division WOR-3 bacterium</name>
    <dbReference type="NCBI Taxonomy" id="2052148"/>
    <lineage>
        <taxon>Bacteria</taxon>
        <taxon>Bacteria division WOR-3</taxon>
    </lineage>
</organism>